<proteinExistence type="predicted"/>
<evidence type="ECO:0000259" key="1">
    <source>
        <dbReference type="PROSITE" id="PS51782"/>
    </source>
</evidence>
<dbReference type="Gene3D" id="3.10.350.10">
    <property type="entry name" value="LysM domain"/>
    <property type="match status" value="1"/>
</dbReference>
<dbReference type="InterPro" id="IPR024300">
    <property type="entry name" value="SipL_SPOCS_dom"/>
</dbReference>
<dbReference type="InterPro" id="IPR036779">
    <property type="entry name" value="LysM_dom_sf"/>
</dbReference>
<dbReference type="PROSITE" id="PS51782">
    <property type="entry name" value="LYSM"/>
    <property type="match status" value="1"/>
</dbReference>
<name>A0A644ZGP5_9ZZZZ</name>
<evidence type="ECO:0000313" key="2">
    <source>
        <dbReference type="EMBL" id="MPM39969.1"/>
    </source>
</evidence>
<dbReference type="EMBL" id="VSSQ01008830">
    <property type="protein sequence ID" value="MPM39969.1"/>
    <property type="molecule type" value="Genomic_DNA"/>
</dbReference>
<dbReference type="Pfam" id="PF01476">
    <property type="entry name" value="LysM"/>
    <property type="match status" value="1"/>
</dbReference>
<feature type="domain" description="LysM" evidence="1">
    <location>
        <begin position="461"/>
        <end position="504"/>
    </location>
</feature>
<gene>
    <name evidence="2" type="ORF">SDC9_86606</name>
</gene>
<reference evidence="2" key="1">
    <citation type="submission" date="2019-08" db="EMBL/GenBank/DDBJ databases">
        <authorList>
            <person name="Kucharzyk K."/>
            <person name="Murdoch R.W."/>
            <person name="Higgins S."/>
            <person name="Loffler F."/>
        </authorList>
    </citation>
    <scope>NUCLEOTIDE SEQUENCE</scope>
</reference>
<dbReference type="AlphaFoldDB" id="A0A644ZGP5"/>
<sequence>MELEQCLSHLNCYDTVLDTTLTREETMEFIVPDACPDIFRVVDTSCTLFLGNKETQDGRAVLSGTARVSVLYEPDGEGGPCCLDLSVPWTSTLDRGDIRPNSKITAIPRVLGAETRLLNPRKVLVRVELALALRIYAPQTSDICCGVNCGEETGVQQQKKSYKNYMVSNVQEKNFTFSDDLAISGNKPPAEKILRQRAEIVPGEARIIGTKLILKGEIHLFILYQTKDNNPSSARFELPYSQIMDAQGTGEEAVPTVDLLMNDMTCGLSDGEGRTISVTLSLMAQAVIREERAVEVLSDLYSILYDMKATRSVLDLNTKAGSGVLHQAVREIAEVPENVNSVVDLEARIGRTNVSREGNELIVSAEACVNALCMGDDGRMNSVKRTFPVTTRMEAEDADNLVVDPQISGENIATPASNGIEVRIGMDFRYLLLKPQQVACASNPVLDEKAPRDTMGKPSVVLRSVAQGETLWEIARDYATTMNDIMQANGMEEEEPLSGQLLLIPKRR</sequence>
<comment type="caution">
    <text evidence="2">The sequence shown here is derived from an EMBL/GenBank/DDBJ whole genome shotgun (WGS) entry which is preliminary data.</text>
</comment>
<accession>A0A644ZGP5</accession>
<dbReference type="SUPFAM" id="SSF54106">
    <property type="entry name" value="LysM domain"/>
    <property type="match status" value="1"/>
</dbReference>
<dbReference type="CDD" id="cd00118">
    <property type="entry name" value="LysM"/>
    <property type="match status" value="1"/>
</dbReference>
<dbReference type="InterPro" id="IPR018392">
    <property type="entry name" value="LysM"/>
</dbReference>
<organism evidence="2">
    <name type="scientific">bioreactor metagenome</name>
    <dbReference type="NCBI Taxonomy" id="1076179"/>
    <lineage>
        <taxon>unclassified sequences</taxon>
        <taxon>metagenomes</taxon>
        <taxon>ecological metagenomes</taxon>
    </lineage>
</organism>
<dbReference type="Pfam" id="PF12673">
    <property type="entry name" value="SipL"/>
    <property type="match status" value="1"/>
</dbReference>
<protein>
    <recommendedName>
        <fullName evidence="1">LysM domain-containing protein</fullName>
    </recommendedName>
</protein>
<dbReference type="SMART" id="SM00257">
    <property type="entry name" value="LysM"/>
    <property type="match status" value="1"/>
</dbReference>